<accession>A0A4W3IIE5</accession>
<evidence type="ECO:0000256" key="12">
    <source>
        <dbReference type="SAM" id="Phobius"/>
    </source>
</evidence>
<dbReference type="GeneTree" id="ENSGT00940000157594"/>
<keyword evidence="7" id="KW-0677">Repeat</keyword>
<dbReference type="SMART" id="SM00710">
    <property type="entry name" value="PbH1"/>
    <property type="match status" value="8"/>
</dbReference>
<dbReference type="InterPro" id="IPR011050">
    <property type="entry name" value="Pectin_lyase_fold/virulence"/>
</dbReference>
<dbReference type="FunFam" id="2.60.40.10:FF:001292">
    <property type="entry name" value="PKHD1 like 1"/>
    <property type="match status" value="1"/>
</dbReference>
<reference evidence="16" key="3">
    <citation type="journal article" date="2014" name="Nature">
        <title>Elephant shark genome provides unique insights into gnathostome evolution.</title>
        <authorList>
            <consortium name="International Elephant Shark Genome Sequencing Consortium"/>
            <person name="Venkatesh B."/>
            <person name="Lee A.P."/>
            <person name="Ravi V."/>
            <person name="Maurya A.K."/>
            <person name="Lian M.M."/>
            <person name="Swann J.B."/>
            <person name="Ohta Y."/>
            <person name="Flajnik M.F."/>
            <person name="Sutoh Y."/>
            <person name="Kasahara M."/>
            <person name="Hoon S."/>
            <person name="Gangu V."/>
            <person name="Roy S.W."/>
            <person name="Irimia M."/>
            <person name="Korzh V."/>
            <person name="Kondrychyn I."/>
            <person name="Lim Z.W."/>
            <person name="Tay B.H."/>
            <person name="Tohari S."/>
            <person name="Kong K.W."/>
            <person name="Ho S."/>
            <person name="Lorente-Galdos B."/>
            <person name="Quilez J."/>
            <person name="Marques-Bonet T."/>
            <person name="Raney B.J."/>
            <person name="Ingham P.W."/>
            <person name="Tay A."/>
            <person name="Hillier L.W."/>
            <person name="Minx P."/>
            <person name="Boehm T."/>
            <person name="Wilson R.K."/>
            <person name="Brenner S."/>
            <person name="Warren W.C."/>
        </authorList>
    </citation>
    <scope>NUCLEOTIDE SEQUENCE [LARGE SCALE GENOMIC DNA]</scope>
</reference>
<keyword evidence="5 12" id="KW-0812">Transmembrane</keyword>
<dbReference type="PANTHER" id="PTHR46769">
    <property type="entry name" value="POLYCYSTIC KIDNEY AND HEPATIC DISEASE 1 (AUTOSOMAL RECESSIVE)-LIKE 1"/>
    <property type="match status" value="1"/>
</dbReference>
<keyword evidence="8 12" id="KW-1133">Transmembrane helix</keyword>
<keyword evidence="11" id="KW-0966">Cell projection</keyword>
<dbReference type="Gene3D" id="2.60.120.1560">
    <property type="match status" value="1"/>
</dbReference>
<evidence type="ECO:0000256" key="2">
    <source>
        <dbReference type="ARBA" id="ARBA00004236"/>
    </source>
</evidence>
<evidence type="ECO:0000313" key="16">
    <source>
        <dbReference type="Proteomes" id="UP000314986"/>
    </source>
</evidence>
<protein>
    <submittedName>
        <fullName evidence="15">PKHD1 like 1, tandem duplicate 1</fullName>
    </submittedName>
</protein>
<evidence type="ECO:0000256" key="5">
    <source>
        <dbReference type="ARBA" id="ARBA00022692"/>
    </source>
</evidence>
<sequence>CWITYILGGGKQAISHIEPHIGSTNGATRLTIRGTGFAGENQFNYGSGNEKLGNSVSLVSDVRSIPCDVEKDSSDETQIICITRVYFGGMPCELLHPDSDTFVVFSEIRGIYPSAGSVEGGTRLTVTGQFFDETDSSARVMIKGQNCDIISLSNNQIICKTPKEDNTERTIFPGGRGLKLEIWTNSNPESLSEILNYNNSTPGYSVNWVDTLSYERSKDSDPFVARFSGFFVPPVTDNYRFYIKGRGSYALHFSSTGHPQDKVRRIEKDHCSTCGQSHSYKKSCTSVVHLQKGKEYYIEVLVKERADFHSVTISAYRESSTYLEQQTSDAVSEQQLIDTTSTVKLEKQVLTLKNWKIGYAVHEIQNVTVNSPCQESNTCFDHWYRLSYNKAKTGLLPADASAYQVQTALNNLLPIKPDHIEVTERPNSKGFSYSVIFVSNRGDFELLEYEVLGGTNVTIEVVEQIKGEPSLETFTLILDGISSRPLSANATVKGAIEELVGVKCPERMIQYTEGYAVKYFQDFEMININANNDHSTYQILYPIKSQQLNQQNVNTFKPFVQLCFAYKGFLLNQLRLHLSYQQQTLQYNTQITFSYPFSQGEKWSHTCINLLDLVESKYPTGSNFLLHRIALDKATWHQDFFVDVVYLGQQATTQSQLDIEMRNPPALLDKGLIFKDFKVTQRRNKNADVNNEYEVTMIPINCGHSIPLLQVGFAQVLANNTEDEAAYKGTTWPEGAVLIVRRIDAASRPVGGTFDIEIFGKSLRDLPVNSTALEMQYALQTIAEIGTVSVSRNGGCTGYRWWVKWLTKSGKQPTLQVNNSKVTGTNAKIIVQVTKEGGLFNQRLTGDMLRTPNTKPQVEVFINGIPSKCSDNCGYTWSSGKTPVISHISPTVGKYQCNFEFLLCLISAIFVTLPSDNEITCRIGNASLISSPVTVYIAELGIAKHAGNQTFVFTYQAEVKSISPSSGSSAGGTILTVSGCSFTQNSTVWIGEELCGHLMASHNEIKCRTPSAPAGVYNICVINNGISSSSTFPFTYTDSKTPVITQITPVTSNVSGGSNLTCFGSDFGNRSEDSSVLVGKVKCPILEWTSSLITCRLPKQSPGLYYVQVGVTGAFANVRYKKISINASIEYRLCVTSVTPQHGSLYGGTKVTVSGIGFSPVLEENLILFGSVPCNITSTSVSKLECVVLPTRRRHLITSNGTDPYHGQGYSWNPSSLDIFVGDMVQWQWEAPGLVKGLRYRVYRVARPSDVNYDGDGFISGTSSSVSGSFSYHFTSPGSFYYSSGFVNPAQSIYLQGVVNVRPAQERVTKLYLYVAGIEAEYETGKFNQTSVGATDVDGFPFVFSSHWSPTINSIKPTKGTFYDILTITGTGFCDASCSNEVTVGDHPCVVENSTNSEITCQLDPEGVMEVGIAALVSVTVQNLGTAINTLTNEFDRRFVLLPIIDSISPEIGSTTGMTRVNITGSGFAGNIMHVEVLLAGVPCSVVTVNYTQIICESSPSVPFSGIVKLSVHGILAECNGSCNYVYTDSVTPLLLDIYPRVLNTNNTKLTIRGNGFGDNADMVYVFIGNTQFMPQAVSDTNITCTVRPLPAGNYSVKVLIMDKGLSSEGGIITSAATASLTPTSGGINGGTTLFIEGNGFVQGYTTVTVHGSLCSILSVTPSEVQCITPACPPGIANVNIVVQTVSYPFLTFICNQTETPNISSFLSVGLSGTRITITGSGFGSIAANISVTIDDVLCFVTFASDSNVECIVGDHPGGTFPVILKHATNGYTASDVFFQYELNITSVNPRKGSFGGGLILTLNGAGFDRENSRVSICDDECRVNSSTSTSSTLHCILPPSKGPEPQHTCNVTVKNDNHLAQLPTAFTYSSALTPVIIDVYPRRGGTAGGTTLTITGAIFSLTINETVVTIAETPCDVQFVNETCIICITNAHSPSQLTRVNVKIGEYGVARQDNADFYYIDVWSSPYTWGGLSPPEGGFLVVISKGQIILLDQSTPVLKMLLIQGGKLMFDEADIELQAENILITDGGVLQIGTESSPFRHKGIITLHGHSRSKELPLYGAKTLAVREGTLDLHGLPIPVVWTHLAQTAIAGSTTVILQKSVTWKAGDVIVIASTGHRHSQSENEKKTIASVSADGKSLNLTEPLQYNHLGVSVPLPDGTMFEGRAEVGLLTRNVVVRGSNNVEWNDHIEACPDGFNMGQFAVQTCFQGRFGEEIGSDQFGGCIMFHAPRPSSGLAQGRIEYVEMYYVGQAFRLGRYPIHWHLLGNMKYQSYVRGCGIHQTFNRAVTIHNTHKLLVEHNVIYDIMGGGFFIQDGIEHHNILQYNLAVYVRQSTSLLNDDITPAAFWITNPNNIIRHNAVAGGTHFGFWYRMNDHPDGPSHTTFVCQKKVPLGEFRNNTVHSQGWFGLWIFEEYFPMSWRHCYSTIPEPARFESLTTWNCEKGAEWVNGGALQFHNFVMVNNEKAGIEMKRVLSSYVKGWGESSGAVITNTTVIGHMDELGIILPLDDGLTVSSVKFVNFDRPSCAGIGVASITGFCSNKCGGWSARFSDIHYLNTTNKAAFRWEHEVVLHDLDGSLTGHTNYKVVPKSFLYDPARCHPSTEWSTGYPGLLCDSTIRFHRLAFNNLSPSSLVGKNVILAGSYGISIIPFLSNRLTHSPGWMALIPNNGTLNFNFEGMDYVTNISYRATFYGFKEEDYIIISHNFTQHPDMFQITNSYNGSLHPLSWSNNTNGDWYFEKENTTLYYLVSGRNTLQSRYVTQNLDSTMTDVNVHLNVYRCFFKHCNPPPPPTMPSLKKQLDGYELMINNLNVRNILISPGTWLVVDTDIPSLNKLTIYGILELKDDILSNSTRANSSSYMNIVLNATYISIQGGRLIAGQEGKPFRGKIQIVLRGDHLTPDWPLPNGPNQGSKVLGVFGGLDLHGIGHSVYKTKLALTALAGSTNVTLAEAVDWQDGDQIVVTTTSYDAQQTEIRTISSISFDGITLLLDRPLSYTHISEKHEVEGTGQSYRLAADVGLLSRNIKITGHDYPGWVKESFGARVLVSTFTINRLKYKGYARINNVEFYHSGQKGYEDYFDPRYSVAFLNLGQISGNDASYIRGCAFHHGFAPAIGVFGTDGLDVDDNIIHHTLGDGIRLWGNRNRVRRNLVCLAMWSTSYLSWNAAIEVNEGHEVVLQDNVVAGFQRVAYRIDGEPCPGQKNPVEVWSNNEAHGGLYGVYMNQDGLYTCSLIQGFTIWKCWDYGIYFQTSQSVQISSVTLVDNGMGIFSMIYKPSATSHQMSNKTVLINSTLVVGTSPKFNCSDVLTSDPNLSITRLDRSTRPPSGGRSGICWPTFASAQNHAPEHSHAGLMSYPAISGLMIVQNTTFVGFKGVCSGEVNVMFITSPLNEDLQHPISVEGITMVDSEEPGKVYIHRPNLKKVNPSDCVDMDCDAKKKSLLKDLDGSFLGAVGAVVPQSEYEWNGDKRHGLGDYRIPKVVLTYLNGSRIPVPQIAPHQGIIRDSSCTYMSDWQSYKCFGLNYEMLVIESLDSDSETRRLSPVALLADGYIDLINGPQDHGWCSGYTCRRRISLFHGIVATNKSYDIYFTSTTPQTLQLMLLNVNDSKAVRLAIYYFTPQRLDVYVNEQFVAPTNAAWNAQHTDFTLKAPIYPGQYLPPLDSTVPGSNYFDRTYQMLNVLVRGSTPVKIRTTPVLFISFNLPAMTVDDFYDSALANNLALFLNIPSSKIRITKIVREGSRRRKRAPGITVEFQIAEPPVQQLSADQNVTANTTTNPGKQVFSGLNEMASNLSEAMLTGNISEALGFTISSMGISTPVPPPGDPEWEKVASKPVNRTTASESYVAVVEALVVVVQPVGGEPGQLLLQQPSVMSVDYYGNCVSVGAASWTLLAVLKDAENRNVAGLNGTTCIVFSGCWANYTDLALAQNGTDYKLEFTMKTIQMRSHFFSMGQQNNTSAMHQLTPSGSASLTDDQRQAIIAGTVVGVCVFALIVAVSVILTKSKSRYRCWSHFTCFSFLVFFILSH</sequence>
<feature type="domain" description="PA14" evidence="14">
    <location>
        <begin position="173"/>
        <end position="331"/>
    </location>
</feature>
<dbReference type="InterPro" id="IPR012334">
    <property type="entry name" value="Pectin_lyas_fold"/>
</dbReference>
<evidence type="ECO:0000256" key="3">
    <source>
        <dbReference type="ARBA" id="ARBA00004316"/>
    </source>
</evidence>
<reference evidence="15" key="4">
    <citation type="submission" date="2025-08" db="UniProtKB">
        <authorList>
            <consortium name="Ensembl"/>
        </authorList>
    </citation>
    <scope>IDENTIFICATION</scope>
</reference>
<dbReference type="Gene3D" id="2.60.40.420">
    <property type="entry name" value="Cupredoxins - blue copper proteins"/>
    <property type="match status" value="1"/>
</dbReference>
<dbReference type="SMART" id="SM01225">
    <property type="entry name" value="G8"/>
    <property type="match status" value="2"/>
</dbReference>
<evidence type="ECO:0000256" key="10">
    <source>
        <dbReference type="ARBA" id="ARBA00023180"/>
    </source>
</evidence>
<dbReference type="PANTHER" id="PTHR46769:SF3">
    <property type="entry name" value="FIBROCYSTIN-L"/>
    <property type="match status" value="1"/>
</dbReference>
<dbReference type="CDD" id="cd00102">
    <property type="entry name" value="IPT"/>
    <property type="match status" value="2"/>
</dbReference>
<dbReference type="InterPro" id="IPR006626">
    <property type="entry name" value="PbH1"/>
</dbReference>
<dbReference type="PROSITE" id="PS51820">
    <property type="entry name" value="PA14"/>
    <property type="match status" value="1"/>
</dbReference>
<dbReference type="PROSITE" id="PS51484">
    <property type="entry name" value="G8"/>
    <property type="match status" value="2"/>
</dbReference>
<feature type="transmembrane region" description="Helical" evidence="12">
    <location>
        <begin position="3971"/>
        <end position="3993"/>
    </location>
</feature>
<dbReference type="FunFam" id="2.160.20.10:FF:000070">
    <property type="entry name" value="PKHD1 like 1"/>
    <property type="match status" value="1"/>
</dbReference>
<dbReference type="InterPro" id="IPR014756">
    <property type="entry name" value="Ig_E-set"/>
</dbReference>
<reference evidence="16" key="1">
    <citation type="journal article" date="2006" name="Science">
        <title>Ancient noncoding elements conserved in the human genome.</title>
        <authorList>
            <person name="Venkatesh B."/>
            <person name="Kirkness E.F."/>
            <person name="Loh Y.H."/>
            <person name="Halpern A.L."/>
            <person name="Lee A.P."/>
            <person name="Johnson J."/>
            <person name="Dandona N."/>
            <person name="Viswanathan L.D."/>
            <person name="Tay A."/>
            <person name="Venter J.C."/>
            <person name="Strausberg R.L."/>
            <person name="Brenner S."/>
        </authorList>
    </citation>
    <scope>NUCLEOTIDE SEQUENCE [LARGE SCALE GENOMIC DNA]</scope>
</reference>
<dbReference type="InterPro" id="IPR008972">
    <property type="entry name" value="Cupredoxin"/>
</dbReference>
<name>A0A4W3IIE5_CALMI</name>
<dbReference type="InterPro" id="IPR013783">
    <property type="entry name" value="Ig-like_fold"/>
</dbReference>
<dbReference type="Gene3D" id="2.60.40.10">
    <property type="entry name" value="Immunoglobulins"/>
    <property type="match status" value="12"/>
</dbReference>
<keyword evidence="6" id="KW-0732">Signal</keyword>
<evidence type="ECO:0000256" key="1">
    <source>
        <dbReference type="ARBA" id="ARBA00004167"/>
    </source>
</evidence>
<keyword evidence="10" id="KW-0325">Glycoprotein</keyword>
<proteinExistence type="predicted"/>
<keyword evidence="4" id="KW-1003">Cell membrane</keyword>
<dbReference type="InterPro" id="IPR019316">
    <property type="entry name" value="G8_domain"/>
</dbReference>
<dbReference type="STRING" id="7868.ENSCMIP00000030054"/>
<evidence type="ECO:0000256" key="6">
    <source>
        <dbReference type="ARBA" id="ARBA00022729"/>
    </source>
</evidence>
<feature type="transmembrane region" description="Helical" evidence="12">
    <location>
        <begin position="4000"/>
        <end position="4017"/>
    </location>
</feature>
<evidence type="ECO:0000256" key="7">
    <source>
        <dbReference type="ARBA" id="ARBA00022737"/>
    </source>
</evidence>
<dbReference type="SUPFAM" id="SSF51126">
    <property type="entry name" value="Pectin lyase-like"/>
    <property type="match status" value="1"/>
</dbReference>
<dbReference type="FunFam" id="2.60.40.10:FF:001057">
    <property type="entry name" value="PKHD1 like 1"/>
    <property type="match status" value="1"/>
</dbReference>
<feature type="domain" description="G8" evidence="13">
    <location>
        <begin position="2803"/>
        <end position="2935"/>
    </location>
</feature>
<dbReference type="Pfam" id="PF01833">
    <property type="entry name" value="TIG"/>
    <property type="match status" value="12"/>
</dbReference>
<dbReference type="SMART" id="SM00429">
    <property type="entry name" value="IPT"/>
    <property type="match status" value="11"/>
</dbReference>
<dbReference type="Gene3D" id="2.160.20.10">
    <property type="entry name" value="Single-stranded right-handed beta-helix, Pectin lyase-like"/>
    <property type="match status" value="1"/>
</dbReference>
<dbReference type="InterPro" id="IPR002909">
    <property type="entry name" value="IPT_dom"/>
</dbReference>
<evidence type="ECO:0000259" key="13">
    <source>
        <dbReference type="PROSITE" id="PS51484"/>
    </source>
</evidence>
<organism evidence="15 16">
    <name type="scientific">Callorhinchus milii</name>
    <name type="common">Ghost shark</name>
    <dbReference type="NCBI Taxonomy" id="7868"/>
    <lineage>
        <taxon>Eukaryota</taxon>
        <taxon>Metazoa</taxon>
        <taxon>Chordata</taxon>
        <taxon>Craniata</taxon>
        <taxon>Vertebrata</taxon>
        <taxon>Chondrichthyes</taxon>
        <taxon>Holocephali</taxon>
        <taxon>Chimaeriformes</taxon>
        <taxon>Callorhinchidae</taxon>
        <taxon>Callorhinchus</taxon>
    </lineage>
</organism>
<keyword evidence="16" id="KW-1185">Reference proteome</keyword>
<dbReference type="Proteomes" id="UP000314986">
    <property type="component" value="Unassembled WGS sequence"/>
</dbReference>
<dbReference type="GO" id="GO:0005886">
    <property type="term" value="C:plasma membrane"/>
    <property type="evidence" value="ECO:0007669"/>
    <property type="project" value="UniProtKB-SubCell"/>
</dbReference>
<keyword evidence="9 12" id="KW-0472">Membrane</keyword>
<dbReference type="InterPro" id="IPR052387">
    <property type="entry name" value="Fibrocystin"/>
</dbReference>
<dbReference type="CDD" id="cd00603">
    <property type="entry name" value="IPT_PCSR"/>
    <property type="match status" value="8"/>
</dbReference>
<evidence type="ECO:0000313" key="15">
    <source>
        <dbReference type="Ensembl" id="ENSCMIP00000030054.1"/>
    </source>
</evidence>
<evidence type="ECO:0000256" key="11">
    <source>
        <dbReference type="ARBA" id="ARBA00023273"/>
    </source>
</evidence>
<reference evidence="16" key="2">
    <citation type="journal article" date="2007" name="PLoS Biol.">
        <title>Survey sequencing and comparative analysis of the elephant shark (Callorhinchus milii) genome.</title>
        <authorList>
            <person name="Venkatesh B."/>
            <person name="Kirkness E.F."/>
            <person name="Loh Y.H."/>
            <person name="Halpern A.L."/>
            <person name="Lee A.P."/>
            <person name="Johnson J."/>
            <person name="Dandona N."/>
            <person name="Viswanathan L.D."/>
            <person name="Tay A."/>
            <person name="Venter J.C."/>
            <person name="Strausberg R.L."/>
            <person name="Brenner S."/>
        </authorList>
    </citation>
    <scope>NUCLEOTIDE SEQUENCE [LARGE SCALE GENOMIC DNA]</scope>
</reference>
<dbReference type="OMA" id="RSFPQKM"/>
<evidence type="ECO:0000256" key="9">
    <source>
        <dbReference type="ARBA" id="ARBA00023136"/>
    </source>
</evidence>
<evidence type="ECO:0000256" key="8">
    <source>
        <dbReference type="ARBA" id="ARBA00022989"/>
    </source>
</evidence>
<dbReference type="SUPFAM" id="SSF81296">
    <property type="entry name" value="E set domains"/>
    <property type="match status" value="11"/>
</dbReference>
<evidence type="ECO:0000256" key="4">
    <source>
        <dbReference type="ARBA" id="ARBA00022475"/>
    </source>
</evidence>
<comment type="subcellular location">
    <subcellularLocation>
        <location evidence="2">Cell membrane</location>
    </subcellularLocation>
    <subcellularLocation>
        <location evidence="3">Cell projection</location>
    </subcellularLocation>
    <subcellularLocation>
        <location evidence="1">Membrane</location>
        <topology evidence="1">Single-pass membrane protein</topology>
    </subcellularLocation>
</comment>
<dbReference type="SUPFAM" id="SSF56988">
    <property type="entry name" value="Anthrax protective antigen"/>
    <property type="match status" value="1"/>
</dbReference>
<feature type="domain" description="G8" evidence="13">
    <location>
        <begin position="1968"/>
        <end position="2088"/>
    </location>
</feature>
<dbReference type="InterPro" id="IPR037524">
    <property type="entry name" value="PA14/GLEYA"/>
</dbReference>
<reference evidence="15" key="5">
    <citation type="submission" date="2025-09" db="UniProtKB">
        <authorList>
            <consortium name="Ensembl"/>
        </authorList>
    </citation>
    <scope>IDENTIFICATION</scope>
</reference>
<dbReference type="InterPro" id="IPR055401">
    <property type="entry name" value="CEMIP_beta-hel_dom"/>
</dbReference>
<dbReference type="Pfam" id="PF24606">
    <property type="entry name" value="CEMIP_beta-hel"/>
    <property type="match status" value="2"/>
</dbReference>
<evidence type="ECO:0000259" key="14">
    <source>
        <dbReference type="PROSITE" id="PS51820"/>
    </source>
</evidence>
<dbReference type="InParanoid" id="A0A4W3IIE5"/>
<dbReference type="Ensembl" id="ENSCMIT00000030521.1">
    <property type="protein sequence ID" value="ENSCMIP00000030054.1"/>
    <property type="gene ID" value="ENSCMIG00000012948.1"/>
</dbReference>
<dbReference type="Pfam" id="PF10162">
    <property type="entry name" value="G8"/>
    <property type="match status" value="2"/>
</dbReference>
<dbReference type="GO" id="GO:0042995">
    <property type="term" value="C:cell projection"/>
    <property type="evidence" value="ECO:0007669"/>
    <property type="project" value="UniProtKB-SubCell"/>
</dbReference>